<keyword evidence="3" id="KW-1185">Reference proteome</keyword>
<gene>
    <name evidence="2" type="ORF">ACFFHU_07720</name>
</gene>
<dbReference type="Pfam" id="PF08044">
    <property type="entry name" value="DUF1707"/>
    <property type="match status" value="1"/>
</dbReference>
<feature type="domain" description="DUF1707" evidence="1">
    <location>
        <begin position="11"/>
        <end position="63"/>
    </location>
</feature>
<dbReference type="PANTHER" id="PTHR40763:SF5">
    <property type="entry name" value="MEMBRANE PROTEIN"/>
    <property type="match status" value="1"/>
</dbReference>
<accession>A0ABV6NVG9</accession>
<protein>
    <submittedName>
        <fullName evidence="2">DUF1707 domain-containing protein</fullName>
    </submittedName>
</protein>
<evidence type="ECO:0000313" key="2">
    <source>
        <dbReference type="EMBL" id="MFC0564053.1"/>
    </source>
</evidence>
<dbReference type="PANTHER" id="PTHR40763">
    <property type="entry name" value="MEMBRANE PROTEIN-RELATED"/>
    <property type="match status" value="1"/>
</dbReference>
<dbReference type="RefSeq" id="WP_377336996.1">
    <property type="nucleotide sequence ID" value="NZ_JBHLUE010000004.1"/>
</dbReference>
<dbReference type="EMBL" id="JBHLUE010000004">
    <property type="protein sequence ID" value="MFC0564053.1"/>
    <property type="molecule type" value="Genomic_DNA"/>
</dbReference>
<sequence>MTGELAPRPETRVSDDERNRVVDRLNQAVGEGRLTLAEFETRVDGVLAARTQAELEPWTADLPAAVGAPESAQLRSRASSLRRAGRWVVPRRLLIETRSSSVRLDLTQAVITSPTVEVLLDVQSSSVQLILPPGASAEVHDVELTASSARARVPDSGGLHVVLRGTLRSSSLRVRYQRRFLRWRW</sequence>
<reference evidence="2 3" key="1">
    <citation type="submission" date="2024-09" db="EMBL/GenBank/DDBJ databases">
        <authorList>
            <person name="Sun Q."/>
            <person name="Mori K."/>
        </authorList>
    </citation>
    <scope>NUCLEOTIDE SEQUENCE [LARGE SCALE GENOMIC DNA]</scope>
    <source>
        <strain evidence="2 3">TBRC 2205</strain>
    </source>
</reference>
<proteinExistence type="predicted"/>
<comment type="caution">
    <text evidence="2">The sequence shown here is derived from an EMBL/GenBank/DDBJ whole genome shotgun (WGS) entry which is preliminary data.</text>
</comment>
<evidence type="ECO:0000259" key="1">
    <source>
        <dbReference type="Pfam" id="PF08044"/>
    </source>
</evidence>
<name>A0ABV6NVG9_9ACTN</name>
<evidence type="ECO:0000313" key="3">
    <source>
        <dbReference type="Proteomes" id="UP001589894"/>
    </source>
</evidence>
<dbReference type="InterPro" id="IPR012551">
    <property type="entry name" value="DUF1707_SHOCT-like"/>
</dbReference>
<organism evidence="2 3">
    <name type="scientific">Plantactinospora siamensis</name>
    <dbReference type="NCBI Taxonomy" id="555372"/>
    <lineage>
        <taxon>Bacteria</taxon>
        <taxon>Bacillati</taxon>
        <taxon>Actinomycetota</taxon>
        <taxon>Actinomycetes</taxon>
        <taxon>Micromonosporales</taxon>
        <taxon>Micromonosporaceae</taxon>
        <taxon>Plantactinospora</taxon>
    </lineage>
</organism>
<dbReference type="Proteomes" id="UP001589894">
    <property type="component" value="Unassembled WGS sequence"/>
</dbReference>